<dbReference type="GO" id="GO:0003677">
    <property type="term" value="F:DNA binding"/>
    <property type="evidence" value="ECO:0007669"/>
    <property type="project" value="InterPro"/>
</dbReference>
<feature type="region of interest" description="Disordered" evidence="1">
    <location>
        <begin position="50"/>
        <end position="217"/>
    </location>
</feature>
<protein>
    <submittedName>
        <fullName evidence="2">Piso0_000272 protein</fullName>
    </submittedName>
</protein>
<name>G8YUZ9_PICSO</name>
<dbReference type="eggNOG" id="ENOG502SFHW">
    <property type="taxonomic scope" value="Eukaryota"/>
</dbReference>
<feature type="compositionally biased region" description="Polar residues" evidence="1">
    <location>
        <begin position="65"/>
        <end position="77"/>
    </location>
</feature>
<evidence type="ECO:0000256" key="1">
    <source>
        <dbReference type="SAM" id="MobiDB-lite"/>
    </source>
</evidence>
<evidence type="ECO:0000313" key="2">
    <source>
        <dbReference type="EMBL" id="CCE72682.1"/>
    </source>
</evidence>
<gene>
    <name evidence="2" type="primary">Piso0_000272</name>
    <name evidence="2" type="ORF">GNLVRS01_PISO0A05698g</name>
</gene>
<feature type="compositionally biased region" description="Low complexity" evidence="1">
    <location>
        <begin position="1"/>
        <end position="21"/>
    </location>
</feature>
<feature type="compositionally biased region" description="Low complexity" evidence="1">
    <location>
        <begin position="78"/>
        <end position="126"/>
    </location>
</feature>
<dbReference type="EMBL" id="FO082059">
    <property type="protein sequence ID" value="CCE72682.1"/>
    <property type="molecule type" value="Genomic_DNA"/>
</dbReference>
<keyword evidence="3" id="KW-1185">Reference proteome</keyword>
<dbReference type="SMART" id="SM00384">
    <property type="entry name" value="AT_hook"/>
    <property type="match status" value="3"/>
</dbReference>
<dbReference type="InParanoid" id="G8YUZ9"/>
<feature type="compositionally biased region" description="Low complexity" evidence="1">
    <location>
        <begin position="161"/>
        <end position="180"/>
    </location>
</feature>
<feature type="compositionally biased region" description="Low complexity" evidence="1">
    <location>
        <begin position="299"/>
        <end position="310"/>
    </location>
</feature>
<feature type="compositionally biased region" description="Polar residues" evidence="1">
    <location>
        <begin position="181"/>
        <end position="190"/>
    </location>
</feature>
<dbReference type="STRING" id="559304.G8YUZ9"/>
<feature type="compositionally biased region" description="Polar residues" evidence="1">
    <location>
        <begin position="28"/>
        <end position="38"/>
    </location>
</feature>
<reference evidence="2 3" key="1">
    <citation type="journal article" date="2012" name="G3 (Bethesda)">
        <title>Pichia sorbitophila, an interspecies yeast hybrid reveals early steps of genome resolution following polyploidization.</title>
        <authorList>
            <person name="Leh Louis V."/>
            <person name="Despons L."/>
            <person name="Friedrich A."/>
            <person name="Martin T."/>
            <person name="Durrens P."/>
            <person name="Casaregola S."/>
            <person name="Neuveglise C."/>
            <person name="Fairhead C."/>
            <person name="Marck C."/>
            <person name="Cruz J.A."/>
            <person name="Straub M.L."/>
            <person name="Kugler V."/>
            <person name="Sacerdot C."/>
            <person name="Uzunov Z."/>
            <person name="Thierry A."/>
            <person name="Weiss S."/>
            <person name="Bleykasten C."/>
            <person name="De Montigny J."/>
            <person name="Jacques N."/>
            <person name="Jung P."/>
            <person name="Lemaire M."/>
            <person name="Mallet S."/>
            <person name="Morel G."/>
            <person name="Richard G.F."/>
            <person name="Sarkar A."/>
            <person name="Savel G."/>
            <person name="Schacherer J."/>
            <person name="Seret M.L."/>
            <person name="Talla E."/>
            <person name="Samson G."/>
            <person name="Jubin C."/>
            <person name="Poulain J."/>
            <person name="Vacherie B."/>
            <person name="Barbe V."/>
            <person name="Pelletier E."/>
            <person name="Sherman D.J."/>
            <person name="Westhof E."/>
            <person name="Weissenbach J."/>
            <person name="Baret P.V."/>
            <person name="Wincker P."/>
            <person name="Gaillardin C."/>
            <person name="Dujon B."/>
            <person name="Souciet J.L."/>
        </authorList>
    </citation>
    <scope>NUCLEOTIDE SEQUENCE [LARGE SCALE GENOMIC DNA]</scope>
    <source>
        <strain evidence="3">ATCC MYA-4447 / BCRC 22081 / CBS 7064 / NBRC 10061 / NRRL Y-12695</strain>
    </source>
</reference>
<organism evidence="2 3">
    <name type="scientific">Pichia sorbitophila (strain ATCC MYA-4447 / BCRC 22081 / CBS 7064 / NBRC 10061 / NRRL Y-12695)</name>
    <name type="common">Hybrid yeast</name>
    <dbReference type="NCBI Taxonomy" id="559304"/>
    <lineage>
        <taxon>Eukaryota</taxon>
        <taxon>Fungi</taxon>
        <taxon>Dikarya</taxon>
        <taxon>Ascomycota</taxon>
        <taxon>Saccharomycotina</taxon>
        <taxon>Pichiomycetes</taxon>
        <taxon>Debaryomycetaceae</taxon>
        <taxon>Millerozyma</taxon>
    </lineage>
</organism>
<feature type="compositionally biased region" description="Low complexity" evidence="1">
    <location>
        <begin position="135"/>
        <end position="154"/>
    </location>
</feature>
<dbReference type="AlphaFoldDB" id="G8YUZ9"/>
<dbReference type="PRINTS" id="PR00929">
    <property type="entry name" value="ATHOOK"/>
</dbReference>
<feature type="region of interest" description="Disordered" evidence="1">
    <location>
        <begin position="1"/>
        <end position="38"/>
    </location>
</feature>
<feature type="compositionally biased region" description="Polar residues" evidence="1">
    <location>
        <begin position="432"/>
        <end position="458"/>
    </location>
</feature>
<dbReference type="HOGENOM" id="CLU_578861_0_0_1"/>
<accession>G8YUZ9</accession>
<feature type="region of interest" description="Disordered" evidence="1">
    <location>
        <begin position="298"/>
        <end position="319"/>
    </location>
</feature>
<proteinExistence type="predicted"/>
<sequence length="472" mass="53635">MYLPFPNGNNNPEGNKSGSNSFRGNRGQPYTFTNNIPGTLTASALAPQMTHPLNAPSLPLPTYPSQPVQQKQEPYSRQQAQYQNQQQMSQPHFQQQYQQFQQVHPQSQHPSQVQQSNVQQFQPNSQYHQSQHLPQEQLHQQFTQQPQAQNPAHASPHHPHMQMQQSPPFQQQFSQQFHPNVQMSNTNLTDGSDDLMPKNLASKRKRKSQQTKFEDDLRLNKNVKNVFDTNDISKRLEKSPNIASKDQGISFETSRQLQMLQEIKKKRGRPKKLILDPISNQYIDSSHPNFKQLNKLLKSSSPPVTSQSHSAQAHIGSENGLSKLYDQPTYLRTLDDDAVQELLRKKDKRGRPRKFPMEQTGLTIKGIRVNGTVKQKKRKDSVVIDANGQRIAKKERGRPRKLAKPENVHQPTAQIPGSQLPPPHLDSLVGKSRQQQGQVFSQNHLHAFSQFPQQSTSGIDIKHASLGPSNDV</sequence>
<dbReference type="OrthoDB" id="4094887at2759"/>
<dbReference type="Proteomes" id="UP000005222">
    <property type="component" value="Chromosome A"/>
</dbReference>
<feature type="compositionally biased region" description="Basic residues" evidence="1">
    <location>
        <begin position="392"/>
        <end position="402"/>
    </location>
</feature>
<feature type="region of interest" description="Disordered" evidence="1">
    <location>
        <begin position="392"/>
        <end position="472"/>
    </location>
</feature>
<evidence type="ECO:0000313" key="3">
    <source>
        <dbReference type="Proteomes" id="UP000005222"/>
    </source>
</evidence>
<dbReference type="InterPro" id="IPR017956">
    <property type="entry name" value="AT_hook_DNA-bd_motif"/>
</dbReference>